<gene>
    <name evidence="1" type="ORF">ISF26_03045</name>
</gene>
<dbReference type="RefSeq" id="WP_230842468.1">
    <property type="nucleotide sequence ID" value="NZ_CP063845.1"/>
</dbReference>
<protein>
    <submittedName>
        <fullName evidence="1">Uncharacterized protein</fullName>
    </submittedName>
</protein>
<proteinExistence type="predicted"/>
<name>A0ABY3PNG5_9CYAN</name>
<evidence type="ECO:0000313" key="1">
    <source>
        <dbReference type="EMBL" id="UFP95243.1"/>
    </source>
</evidence>
<sequence>MIAAFLPPGARTLGEPGSLEIARAIIAFTRSGGYALVGKKHAASRKAAGDRRGERTIG</sequence>
<dbReference type="EMBL" id="CP063845">
    <property type="protein sequence ID" value="UFP95243.1"/>
    <property type="molecule type" value="Genomic_DNA"/>
</dbReference>
<evidence type="ECO:0000313" key="2">
    <source>
        <dbReference type="Proteomes" id="UP001054846"/>
    </source>
</evidence>
<dbReference type="Proteomes" id="UP001054846">
    <property type="component" value="Chromosome"/>
</dbReference>
<keyword evidence="2" id="KW-1185">Reference proteome</keyword>
<reference evidence="1 2" key="1">
    <citation type="journal article" date="2021" name="Genome Biol. Evol.">
        <title>Complete Genome Sequencing of a Novel Gloeobacter Species from a Waterfall Cave in Mexico.</title>
        <authorList>
            <person name="Saw J.H."/>
            <person name="Cardona T."/>
            <person name="Montejano G."/>
        </authorList>
    </citation>
    <scope>NUCLEOTIDE SEQUENCE [LARGE SCALE GENOMIC DNA]</scope>
    <source>
        <strain evidence="1">MG652769</strain>
    </source>
</reference>
<organism evidence="1 2">
    <name type="scientific">Gloeobacter morelensis MG652769</name>
    <dbReference type="NCBI Taxonomy" id="2781736"/>
    <lineage>
        <taxon>Bacteria</taxon>
        <taxon>Bacillati</taxon>
        <taxon>Cyanobacteriota</taxon>
        <taxon>Cyanophyceae</taxon>
        <taxon>Gloeobacterales</taxon>
        <taxon>Gloeobacteraceae</taxon>
        <taxon>Gloeobacter</taxon>
        <taxon>Gloeobacter morelensis</taxon>
    </lineage>
</organism>
<accession>A0ABY3PNG5</accession>